<dbReference type="RefSeq" id="WP_132042040.1">
    <property type="nucleotide sequence ID" value="NZ_SLTR01000005.1"/>
</dbReference>
<dbReference type="EMBL" id="SLTR01000005">
    <property type="protein sequence ID" value="TDB04266.1"/>
    <property type="molecule type" value="Genomic_DNA"/>
</dbReference>
<feature type="domain" description="PAS" evidence="11">
    <location>
        <begin position="363"/>
        <end position="434"/>
    </location>
</feature>
<comment type="catalytic activity">
    <reaction evidence="9">
        <text>2 GTP = 3',3'-c-di-GMP + 2 diphosphate</text>
        <dbReference type="Rhea" id="RHEA:24898"/>
        <dbReference type="ChEBI" id="CHEBI:33019"/>
        <dbReference type="ChEBI" id="CHEBI:37565"/>
        <dbReference type="ChEBI" id="CHEBI:58805"/>
        <dbReference type="EC" id="2.7.7.65"/>
    </reaction>
</comment>
<dbReference type="SUPFAM" id="SSF55073">
    <property type="entry name" value="Nucleotide cyclase"/>
    <property type="match status" value="1"/>
</dbReference>
<dbReference type="CDD" id="cd01949">
    <property type="entry name" value="GGDEF"/>
    <property type="match status" value="1"/>
</dbReference>
<keyword evidence="6" id="KW-0418">Kinase</keyword>
<evidence type="ECO:0000256" key="4">
    <source>
        <dbReference type="ARBA" id="ARBA00022679"/>
    </source>
</evidence>
<feature type="transmembrane region" description="Helical" evidence="10">
    <location>
        <begin position="327"/>
        <end position="347"/>
    </location>
</feature>
<evidence type="ECO:0000256" key="8">
    <source>
        <dbReference type="ARBA" id="ARBA00023012"/>
    </source>
</evidence>
<sequence>MDKKILKTQAYTTAVVFVVLAGLLWGGKALYDANLKERALERHTQLLRTARTQLQEHLLKAVQDAHQLALLDSVRDFVATPSAVNRARMERTLIDTSDVYGRYDQIRFIDLQGHERVRINHAPGASHAVPEEALQDKSGRYYVQEGLNLEVGQVYLSPLDLNVEQGKIETPHKPVLRLVRMIGDGEGGPAGLLVLNYLAGGLLNQYRAHFPAVDRAMLLNSEGYWLLNHRRENEWSWMLGQPGRTLSAWQPRLWERLQAEPTGQLELNDDLFSFTRFDIANFRNGLFHGDYAINRGLINDTYAAEWTMLVQTEKAQWQAGALYLKNWFKAFLAGLFAMAGVLVHFIITSREERRAARAAQRQQLADFKDLYENAPIGYVTVAADGLITNVNRALLDYLGYERDDIVDRLRISDLMDEESRETIHALMGSLASGQQQQHRADLVCRNGERLTVLCSVSSRLSPFSTLMVGRCSVQDISEQARLERSLEDLAYRDALTGLANRRYFDELASNEVKRLQREGNPLTALALDIDHFKAVNDRYGHDAGDEVLKELAKTCQHLLRGTDILARFGGEEFVVLLPNADLAQGHRRAEALRQALAEKPVTLTSGEAIHYTVSIGVATHPRPEQDRLPLLLKNADEALYRAKRSGRNRVCVALPASLPQQGSASANTA</sequence>
<dbReference type="PROSITE" id="PS50112">
    <property type="entry name" value="PAS"/>
    <property type="match status" value="1"/>
</dbReference>
<dbReference type="Pfam" id="PF00990">
    <property type="entry name" value="GGDEF"/>
    <property type="match status" value="1"/>
</dbReference>
<dbReference type="InterPro" id="IPR043128">
    <property type="entry name" value="Rev_trsase/Diguanyl_cyclase"/>
</dbReference>
<dbReference type="NCBIfam" id="TIGR00229">
    <property type="entry name" value="sensory_box"/>
    <property type="match status" value="1"/>
</dbReference>
<evidence type="ECO:0000256" key="7">
    <source>
        <dbReference type="ARBA" id="ARBA00022840"/>
    </source>
</evidence>
<dbReference type="Gene3D" id="3.30.70.270">
    <property type="match status" value="1"/>
</dbReference>
<keyword evidence="4" id="KW-0808">Transferase</keyword>
<keyword evidence="5" id="KW-0547">Nucleotide-binding</keyword>
<keyword evidence="3" id="KW-0597">Phosphoprotein</keyword>
<dbReference type="InterPro" id="IPR029151">
    <property type="entry name" value="Sensor-like_sf"/>
</dbReference>
<dbReference type="SMART" id="SM00267">
    <property type="entry name" value="GGDEF"/>
    <property type="match status" value="1"/>
</dbReference>
<dbReference type="PANTHER" id="PTHR45138">
    <property type="entry name" value="REGULATORY COMPONENTS OF SENSORY TRANSDUCTION SYSTEM"/>
    <property type="match status" value="1"/>
</dbReference>
<evidence type="ECO:0000259" key="12">
    <source>
        <dbReference type="PROSITE" id="PS50887"/>
    </source>
</evidence>
<proteinExistence type="predicted"/>
<accession>A0ABY2D8L3</accession>
<evidence type="ECO:0000256" key="9">
    <source>
        <dbReference type="ARBA" id="ARBA00034247"/>
    </source>
</evidence>
<dbReference type="Gene3D" id="3.30.450.20">
    <property type="entry name" value="PAS domain"/>
    <property type="match status" value="3"/>
</dbReference>
<gene>
    <name evidence="13" type="ORF">E0702_05845</name>
</gene>
<dbReference type="Pfam" id="PF21623">
    <property type="entry name" value="HK_sensor_dom_bact"/>
    <property type="match status" value="1"/>
</dbReference>
<evidence type="ECO:0000256" key="5">
    <source>
        <dbReference type="ARBA" id="ARBA00022741"/>
    </source>
</evidence>
<dbReference type="CDD" id="cd00130">
    <property type="entry name" value="PAS"/>
    <property type="match status" value="1"/>
</dbReference>
<dbReference type="SUPFAM" id="SSF103190">
    <property type="entry name" value="Sensory domain-like"/>
    <property type="match status" value="2"/>
</dbReference>
<dbReference type="InterPro" id="IPR035965">
    <property type="entry name" value="PAS-like_dom_sf"/>
</dbReference>
<comment type="subcellular location">
    <subcellularLocation>
        <location evidence="1">Membrane</location>
    </subcellularLocation>
</comment>
<comment type="caution">
    <text evidence="13">The sequence shown here is derived from an EMBL/GenBank/DDBJ whole genome shotgun (WGS) entry which is preliminary data.</text>
</comment>
<evidence type="ECO:0000256" key="6">
    <source>
        <dbReference type="ARBA" id="ARBA00022777"/>
    </source>
</evidence>
<dbReference type="SUPFAM" id="SSF55785">
    <property type="entry name" value="PYP-like sensor domain (PAS domain)"/>
    <property type="match status" value="1"/>
</dbReference>
<organism evidence="13 14">
    <name type="scientific">Halomonas marinisediminis</name>
    <dbReference type="NCBI Taxonomy" id="2546095"/>
    <lineage>
        <taxon>Bacteria</taxon>
        <taxon>Pseudomonadati</taxon>
        <taxon>Pseudomonadota</taxon>
        <taxon>Gammaproteobacteria</taxon>
        <taxon>Oceanospirillales</taxon>
        <taxon>Halomonadaceae</taxon>
        <taxon>Halomonas</taxon>
    </lineage>
</organism>
<dbReference type="NCBIfam" id="TIGR00254">
    <property type="entry name" value="GGDEF"/>
    <property type="match status" value="1"/>
</dbReference>
<evidence type="ECO:0000313" key="13">
    <source>
        <dbReference type="EMBL" id="TDB04266.1"/>
    </source>
</evidence>
<dbReference type="Pfam" id="PF13426">
    <property type="entry name" value="PAS_9"/>
    <property type="match status" value="1"/>
</dbReference>
<dbReference type="PROSITE" id="PS50887">
    <property type="entry name" value="GGDEF"/>
    <property type="match status" value="1"/>
</dbReference>
<evidence type="ECO:0000256" key="10">
    <source>
        <dbReference type="SAM" id="Phobius"/>
    </source>
</evidence>
<evidence type="ECO:0000256" key="3">
    <source>
        <dbReference type="ARBA" id="ARBA00022553"/>
    </source>
</evidence>
<dbReference type="InterPro" id="IPR050469">
    <property type="entry name" value="Diguanylate_Cyclase"/>
</dbReference>
<keyword evidence="10" id="KW-1133">Transmembrane helix</keyword>
<reference evidence="13 14" key="1">
    <citation type="submission" date="2019-03" db="EMBL/GenBank/DDBJ databases">
        <title>Halomonas marinisediminis sp. nov., a moderately halophilic bacterium isolated from the Bohai Gulf.</title>
        <authorList>
            <person name="Ji X."/>
        </authorList>
    </citation>
    <scope>NUCLEOTIDE SEQUENCE [LARGE SCALE GENOMIC DNA]</scope>
    <source>
        <strain evidence="13 14">204</strain>
    </source>
</reference>
<dbReference type="PANTHER" id="PTHR45138:SF9">
    <property type="entry name" value="DIGUANYLATE CYCLASE DGCM-RELATED"/>
    <property type="match status" value="1"/>
</dbReference>
<dbReference type="EC" id="2.7.7.65" evidence="2"/>
<keyword evidence="10" id="KW-0472">Membrane</keyword>
<name>A0ABY2D8L3_9GAMM</name>
<feature type="domain" description="GGDEF" evidence="12">
    <location>
        <begin position="520"/>
        <end position="655"/>
    </location>
</feature>
<protein>
    <recommendedName>
        <fullName evidence="2">diguanylate cyclase</fullName>
        <ecNumber evidence="2">2.7.7.65</ecNumber>
    </recommendedName>
</protein>
<dbReference type="InterPro" id="IPR000160">
    <property type="entry name" value="GGDEF_dom"/>
</dbReference>
<evidence type="ECO:0000313" key="14">
    <source>
        <dbReference type="Proteomes" id="UP000294823"/>
    </source>
</evidence>
<evidence type="ECO:0000259" key="11">
    <source>
        <dbReference type="PROSITE" id="PS50112"/>
    </source>
</evidence>
<dbReference type="SMART" id="SM00091">
    <property type="entry name" value="PAS"/>
    <property type="match status" value="1"/>
</dbReference>
<keyword evidence="8" id="KW-0902">Two-component regulatory system</keyword>
<keyword evidence="7" id="KW-0067">ATP-binding</keyword>
<dbReference type="InterPro" id="IPR000014">
    <property type="entry name" value="PAS"/>
</dbReference>
<dbReference type="Proteomes" id="UP000294823">
    <property type="component" value="Unassembled WGS sequence"/>
</dbReference>
<keyword evidence="10" id="KW-0812">Transmembrane</keyword>
<evidence type="ECO:0000256" key="1">
    <source>
        <dbReference type="ARBA" id="ARBA00004370"/>
    </source>
</evidence>
<dbReference type="InterPro" id="IPR048760">
    <property type="entry name" value="VP0354-like_sensor_dom"/>
</dbReference>
<evidence type="ECO:0000256" key="2">
    <source>
        <dbReference type="ARBA" id="ARBA00012528"/>
    </source>
</evidence>
<dbReference type="InterPro" id="IPR029787">
    <property type="entry name" value="Nucleotide_cyclase"/>
</dbReference>
<keyword evidence="14" id="KW-1185">Reference proteome</keyword>